<dbReference type="GO" id="GO:0006890">
    <property type="term" value="P:retrograde vesicle-mediated transport, Golgi to endoplasmic reticulum"/>
    <property type="evidence" value="ECO:0007669"/>
    <property type="project" value="InterPro"/>
</dbReference>
<comment type="caution">
    <text evidence="1">The sequence shown here is derived from an EMBL/GenBank/DDBJ whole genome shotgun (WGS) entry which is preliminary data.</text>
</comment>
<keyword evidence="2" id="KW-1185">Reference proteome</keyword>
<dbReference type="EMBL" id="BSYO01000001">
    <property type="protein sequence ID" value="GMG99618.1"/>
    <property type="molecule type" value="Genomic_DNA"/>
</dbReference>
<reference evidence="1" key="1">
    <citation type="submission" date="2023-05" db="EMBL/GenBank/DDBJ databases">
        <title>Nepenthes gracilis genome sequencing.</title>
        <authorList>
            <person name="Fukushima K."/>
        </authorList>
    </citation>
    <scope>NUCLEOTIDE SEQUENCE</scope>
    <source>
        <strain evidence="1">SING2019-196</strain>
    </source>
</reference>
<dbReference type="Proteomes" id="UP001279734">
    <property type="component" value="Unassembled WGS sequence"/>
</dbReference>
<sequence>MEYHPLKWISQPEFIFALVYKVTHDFIEGVDDVLQSLIDKARFCKIKLQAWSDDVLLLGLGIDENGMNRDINGHMMKTSGFFDEEIKSFYELETSWLMEMIAHIICQFDTLSYEHFYNLHWFDCLLKDVDRLPAMNAILSVDLVEALDNLRSPLLFFRQHLNPTDFLDLWRSVANGLDHFITSDVRLPDGEDRTSQLGAYHWHYGGNSSS</sequence>
<protein>
    <submittedName>
        <fullName evidence="1">Uncharacterized protein</fullName>
    </submittedName>
</protein>
<dbReference type="GO" id="GO:0060628">
    <property type="term" value="P:regulation of ER to Golgi vesicle-mediated transport"/>
    <property type="evidence" value="ECO:0007669"/>
    <property type="project" value="TreeGrafter"/>
</dbReference>
<accession>A0AAD3P8A0</accession>
<evidence type="ECO:0000313" key="2">
    <source>
        <dbReference type="Proteomes" id="UP001279734"/>
    </source>
</evidence>
<gene>
    <name evidence="1" type="ORF">Nepgr_001458</name>
</gene>
<dbReference type="InterPro" id="IPR007528">
    <property type="entry name" value="RINT1_Tip20"/>
</dbReference>
<name>A0AAD3P8A0_NEPGR</name>
<proteinExistence type="predicted"/>
<dbReference type="PANTHER" id="PTHR13520:SF0">
    <property type="entry name" value="RAD50-INTERACTING PROTEIN 1"/>
    <property type="match status" value="1"/>
</dbReference>
<dbReference type="GO" id="GO:0070939">
    <property type="term" value="C:Dsl1/NZR complex"/>
    <property type="evidence" value="ECO:0007669"/>
    <property type="project" value="InterPro"/>
</dbReference>
<dbReference type="AlphaFoldDB" id="A0AAD3P8A0"/>
<evidence type="ECO:0000313" key="1">
    <source>
        <dbReference type="EMBL" id="GMG99618.1"/>
    </source>
</evidence>
<dbReference type="GO" id="GO:0006888">
    <property type="term" value="P:endoplasmic reticulum to Golgi vesicle-mediated transport"/>
    <property type="evidence" value="ECO:0007669"/>
    <property type="project" value="InterPro"/>
</dbReference>
<dbReference type="PANTHER" id="PTHR13520">
    <property type="entry name" value="RAD50-INTERACTING PROTEIN 1 RINT-1"/>
    <property type="match status" value="1"/>
</dbReference>
<dbReference type="PROSITE" id="PS51386">
    <property type="entry name" value="RINT1_TIP20"/>
    <property type="match status" value="1"/>
</dbReference>
<organism evidence="1 2">
    <name type="scientific">Nepenthes gracilis</name>
    <name type="common">Slender pitcher plant</name>
    <dbReference type="NCBI Taxonomy" id="150966"/>
    <lineage>
        <taxon>Eukaryota</taxon>
        <taxon>Viridiplantae</taxon>
        <taxon>Streptophyta</taxon>
        <taxon>Embryophyta</taxon>
        <taxon>Tracheophyta</taxon>
        <taxon>Spermatophyta</taxon>
        <taxon>Magnoliopsida</taxon>
        <taxon>eudicotyledons</taxon>
        <taxon>Gunneridae</taxon>
        <taxon>Pentapetalae</taxon>
        <taxon>Caryophyllales</taxon>
        <taxon>Nepenthaceae</taxon>
        <taxon>Nepenthes</taxon>
    </lineage>
</organism>